<dbReference type="AlphaFoldDB" id="T0YI20"/>
<dbReference type="Pfam" id="PF13537">
    <property type="entry name" value="GATase_7"/>
    <property type="match status" value="1"/>
</dbReference>
<feature type="non-terminal residue" evidence="2">
    <location>
        <position position="161"/>
    </location>
</feature>
<reference evidence="2" key="1">
    <citation type="submission" date="2013-08" db="EMBL/GenBank/DDBJ databases">
        <authorList>
            <person name="Mendez C."/>
            <person name="Richter M."/>
            <person name="Ferrer M."/>
            <person name="Sanchez J."/>
        </authorList>
    </citation>
    <scope>NUCLEOTIDE SEQUENCE</scope>
</reference>
<evidence type="ECO:0000259" key="1">
    <source>
        <dbReference type="PROSITE" id="PS51278"/>
    </source>
</evidence>
<comment type="caution">
    <text evidence="2">The sequence shown here is derived from an EMBL/GenBank/DDBJ whole genome shotgun (WGS) entry which is preliminary data.</text>
</comment>
<sequence>DGACAVIMNGEIYNAPELRGELTKRGHRFACGSDAEVVVHLYEEVGARAFERLSGMYAIALWERERGIVLLARDRIGQKPLLVQAVGGSVRFASDLAALLAADTGSAPTVDPVALDRYLTYRTPVGRQSMLVGIERLLPGEVAVLRDGAILRRYFPSLPPR</sequence>
<dbReference type="InterPro" id="IPR033738">
    <property type="entry name" value="AsnB_N"/>
</dbReference>
<dbReference type="InterPro" id="IPR017932">
    <property type="entry name" value="GATase_2_dom"/>
</dbReference>
<feature type="non-terminal residue" evidence="2">
    <location>
        <position position="1"/>
    </location>
</feature>
<proteinExistence type="predicted"/>
<dbReference type="InterPro" id="IPR051786">
    <property type="entry name" value="ASN_synthetase/amidase"/>
</dbReference>
<dbReference type="PANTHER" id="PTHR43284:SF1">
    <property type="entry name" value="ASPARAGINE SYNTHETASE"/>
    <property type="match status" value="1"/>
</dbReference>
<protein>
    <submittedName>
        <fullName evidence="2">Asparagine synthase (Glutamine-hydrolyzing)</fullName>
    </submittedName>
</protein>
<dbReference type="InterPro" id="IPR029055">
    <property type="entry name" value="Ntn_hydrolases_N"/>
</dbReference>
<dbReference type="EMBL" id="AUZY01011316">
    <property type="protein sequence ID" value="EQD35086.1"/>
    <property type="molecule type" value="Genomic_DNA"/>
</dbReference>
<feature type="domain" description="Glutamine amidotransferase type-2" evidence="1">
    <location>
        <begin position="1"/>
        <end position="148"/>
    </location>
</feature>
<dbReference type="CDD" id="cd00712">
    <property type="entry name" value="AsnB"/>
    <property type="match status" value="1"/>
</dbReference>
<dbReference type="GO" id="GO:0005829">
    <property type="term" value="C:cytosol"/>
    <property type="evidence" value="ECO:0007669"/>
    <property type="project" value="TreeGrafter"/>
</dbReference>
<dbReference type="PROSITE" id="PS51278">
    <property type="entry name" value="GATASE_TYPE_2"/>
    <property type="match status" value="1"/>
</dbReference>
<gene>
    <name evidence="2" type="ORF">B1B_16958</name>
</gene>
<reference evidence="2" key="2">
    <citation type="journal article" date="2014" name="ISME J.">
        <title>Microbial stratification in low pH oxic and suboxic macroscopic growths along an acid mine drainage.</title>
        <authorList>
            <person name="Mendez-Garcia C."/>
            <person name="Mesa V."/>
            <person name="Sprenger R.R."/>
            <person name="Richter M."/>
            <person name="Diez M.S."/>
            <person name="Solano J."/>
            <person name="Bargiela R."/>
            <person name="Golyshina O.V."/>
            <person name="Manteca A."/>
            <person name="Ramos J.L."/>
            <person name="Gallego J.R."/>
            <person name="Llorente I."/>
            <person name="Martins Dos Santos V.A."/>
            <person name="Jensen O.N."/>
            <person name="Pelaez A.I."/>
            <person name="Sanchez J."/>
            <person name="Ferrer M."/>
        </authorList>
    </citation>
    <scope>NUCLEOTIDE SEQUENCE</scope>
</reference>
<dbReference type="SUPFAM" id="SSF56235">
    <property type="entry name" value="N-terminal nucleophile aminohydrolases (Ntn hydrolases)"/>
    <property type="match status" value="1"/>
</dbReference>
<name>T0YI20_9ZZZZ</name>
<accession>T0YI20</accession>
<dbReference type="Gene3D" id="3.60.20.10">
    <property type="entry name" value="Glutamine Phosphoribosylpyrophosphate, subunit 1, domain 1"/>
    <property type="match status" value="1"/>
</dbReference>
<dbReference type="PANTHER" id="PTHR43284">
    <property type="entry name" value="ASPARAGINE SYNTHETASE (GLUTAMINE-HYDROLYZING)"/>
    <property type="match status" value="1"/>
</dbReference>
<evidence type="ECO:0000313" key="2">
    <source>
        <dbReference type="EMBL" id="EQD35086.1"/>
    </source>
</evidence>
<organism evidence="2">
    <name type="scientific">mine drainage metagenome</name>
    <dbReference type="NCBI Taxonomy" id="410659"/>
    <lineage>
        <taxon>unclassified sequences</taxon>
        <taxon>metagenomes</taxon>
        <taxon>ecological metagenomes</taxon>
    </lineage>
</organism>